<keyword evidence="2" id="KW-1133">Transmembrane helix</keyword>
<keyword evidence="2" id="KW-0472">Membrane</keyword>
<accession>A0A9N9RYU0</accession>
<keyword evidence="4" id="KW-1185">Reference proteome</keyword>
<keyword evidence="2" id="KW-0812">Transmembrane</keyword>
<feature type="transmembrane region" description="Helical" evidence="2">
    <location>
        <begin position="60"/>
        <end position="85"/>
    </location>
</feature>
<name>A0A9N9RYU0_9DIPT</name>
<dbReference type="EMBL" id="OU895878">
    <property type="protein sequence ID" value="CAG9805083.1"/>
    <property type="molecule type" value="Genomic_DNA"/>
</dbReference>
<evidence type="ECO:0000313" key="3">
    <source>
        <dbReference type="EMBL" id="CAG9805083.1"/>
    </source>
</evidence>
<dbReference type="Proteomes" id="UP001153620">
    <property type="component" value="Chromosome 2"/>
</dbReference>
<proteinExistence type="predicted"/>
<feature type="coiled-coil region" evidence="1">
    <location>
        <begin position="140"/>
        <end position="181"/>
    </location>
</feature>
<dbReference type="AlphaFoldDB" id="A0A9N9RYU0"/>
<dbReference type="OrthoDB" id="10657017at2759"/>
<organism evidence="3 4">
    <name type="scientific">Chironomus riparius</name>
    <dbReference type="NCBI Taxonomy" id="315576"/>
    <lineage>
        <taxon>Eukaryota</taxon>
        <taxon>Metazoa</taxon>
        <taxon>Ecdysozoa</taxon>
        <taxon>Arthropoda</taxon>
        <taxon>Hexapoda</taxon>
        <taxon>Insecta</taxon>
        <taxon>Pterygota</taxon>
        <taxon>Neoptera</taxon>
        <taxon>Endopterygota</taxon>
        <taxon>Diptera</taxon>
        <taxon>Nematocera</taxon>
        <taxon>Chironomoidea</taxon>
        <taxon>Chironomidae</taxon>
        <taxon>Chironominae</taxon>
        <taxon>Chironomus</taxon>
    </lineage>
</organism>
<reference evidence="3" key="1">
    <citation type="submission" date="2022-01" db="EMBL/GenBank/DDBJ databases">
        <authorList>
            <person name="King R."/>
        </authorList>
    </citation>
    <scope>NUCLEOTIDE SEQUENCE</scope>
</reference>
<feature type="transmembrane region" description="Helical" evidence="2">
    <location>
        <begin position="20"/>
        <end position="40"/>
    </location>
</feature>
<reference evidence="3" key="2">
    <citation type="submission" date="2022-10" db="EMBL/GenBank/DDBJ databases">
        <authorList>
            <consortium name="ENA_rothamsted_submissions"/>
            <consortium name="culmorum"/>
            <person name="King R."/>
        </authorList>
    </citation>
    <scope>NUCLEOTIDE SEQUENCE</scope>
</reference>
<keyword evidence="1" id="KW-0175">Coiled coil</keyword>
<sequence length="188" mass="21915">MLSRILAILRSTECAKCIGWLKFISSIVITFFLVLVLIFFSSIAETIKKNINSSSNTKFYMLLALFMIFLIAYAACSFVLIIGTINHDRLKVSIFVVADVIFTVVLIYGFIKLFPSTFFIILLLLQLISLYSVIELLRSLFQEYNRRKEIENERKRVEQAKESFQNEIKQYQARIQIEDEQQETRNGE</sequence>
<evidence type="ECO:0000313" key="4">
    <source>
        <dbReference type="Proteomes" id="UP001153620"/>
    </source>
</evidence>
<feature type="transmembrane region" description="Helical" evidence="2">
    <location>
        <begin position="117"/>
        <end position="137"/>
    </location>
</feature>
<protein>
    <submittedName>
        <fullName evidence="3">Uncharacterized protein</fullName>
    </submittedName>
</protein>
<gene>
    <name evidence="3" type="ORF">CHIRRI_LOCUS7960</name>
</gene>
<evidence type="ECO:0000256" key="1">
    <source>
        <dbReference type="SAM" id="Coils"/>
    </source>
</evidence>
<feature type="transmembrane region" description="Helical" evidence="2">
    <location>
        <begin position="92"/>
        <end position="111"/>
    </location>
</feature>
<evidence type="ECO:0000256" key="2">
    <source>
        <dbReference type="SAM" id="Phobius"/>
    </source>
</evidence>